<comment type="caution">
    <text evidence="1">The sequence shown here is derived from an EMBL/GenBank/DDBJ whole genome shotgun (WGS) entry which is preliminary data.</text>
</comment>
<dbReference type="AlphaFoldDB" id="A0AAN9EHN0"/>
<evidence type="ECO:0000313" key="2">
    <source>
        <dbReference type="Proteomes" id="UP001372338"/>
    </source>
</evidence>
<accession>A0AAN9EHN0</accession>
<keyword evidence="2" id="KW-1185">Reference proteome</keyword>
<gene>
    <name evidence="1" type="ORF">RIF29_29988</name>
</gene>
<evidence type="ECO:0000313" key="1">
    <source>
        <dbReference type="EMBL" id="KAK7256535.1"/>
    </source>
</evidence>
<sequence length="108" mass="12055">MRVLREILVQARLWGEHSESGSFEGFSSLSQDGIVQVSILDCVLQACAGRSSFTVIGYGGFRSVMVGQGQVLHTSPKLKKARRACAKFSVVPREMFEFWTDCRIYCLC</sequence>
<dbReference type="Proteomes" id="UP001372338">
    <property type="component" value="Unassembled WGS sequence"/>
</dbReference>
<proteinExistence type="predicted"/>
<organism evidence="1 2">
    <name type="scientific">Crotalaria pallida</name>
    <name type="common">Smooth rattlebox</name>
    <name type="synonym">Crotalaria striata</name>
    <dbReference type="NCBI Taxonomy" id="3830"/>
    <lineage>
        <taxon>Eukaryota</taxon>
        <taxon>Viridiplantae</taxon>
        <taxon>Streptophyta</taxon>
        <taxon>Embryophyta</taxon>
        <taxon>Tracheophyta</taxon>
        <taxon>Spermatophyta</taxon>
        <taxon>Magnoliopsida</taxon>
        <taxon>eudicotyledons</taxon>
        <taxon>Gunneridae</taxon>
        <taxon>Pentapetalae</taxon>
        <taxon>rosids</taxon>
        <taxon>fabids</taxon>
        <taxon>Fabales</taxon>
        <taxon>Fabaceae</taxon>
        <taxon>Papilionoideae</taxon>
        <taxon>50 kb inversion clade</taxon>
        <taxon>genistoids sensu lato</taxon>
        <taxon>core genistoids</taxon>
        <taxon>Crotalarieae</taxon>
        <taxon>Crotalaria</taxon>
    </lineage>
</organism>
<protein>
    <submittedName>
        <fullName evidence="1">Uncharacterized protein</fullName>
    </submittedName>
</protein>
<reference evidence="1 2" key="1">
    <citation type="submission" date="2024-01" db="EMBL/GenBank/DDBJ databases">
        <title>The genomes of 5 underutilized Papilionoideae crops provide insights into root nodulation and disease resistanc.</title>
        <authorList>
            <person name="Yuan L."/>
        </authorList>
    </citation>
    <scope>NUCLEOTIDE SEQUENCE [LARGE SCALE GENOMIC DNA]</scope>
    <source>
        <strain evidence="1">ZHUSHIDOU_FW_LH</strain>
        <tissue evidence="1">Leaf</tissue>
    </source>
</reference>
<dbReference type="EMBL" id="JAYWIO010000006">
    <property type="protein sequence ID" value="KAK7256535.1"/>
    <property type="molecule type" value="Genomic_DNA"/>
</dbReference>
<name>A0AAN9EHN0_CROPI</name>